<dbReference type="Gene3D" id="3.30.1310.10">
    <property type="entry name" value="Nucleoid-associated protein YbaB-like domain"/>
    <property type="match status" value="1"/>
</dbReference>
<dbReference type="PATRIC" id="fig|148814.10.peg.383"/>
<dbReference type="RefSeq" id="WP_034531912.1">
    <property type="nucleotide sequence ID" value="NZ_BAABVW010000044.1"/>
</dbReference>
<comment type="subunit">
    <text evidence="2">Homodimer.</text>
</comment>
<gene>
    <name evidence="4" type="ORF">APS55_00930</name>
    <name evidence="5" type="ORF">RZ71_11850</name>
    <name evidence="6" type="ORF">RZ72_09010</name>
    <name evidence="7" type="ORF">RZ78_08500</name>
</gene>
<keyword evidence="9" id="KW-1185">Reference proteome</keyword>
<evidence type="ECO:0000313" key="10">
    <source>
        <dbReference type="Proteomes" id="UP000050269"/>
    </source>
</evidence>
<dbReference type="EMBL" id="JXCY01000004">
    <property type="protein sequence ID" value="KOY76732.1"/>
    <property type="molecule type" value="Genomic_DNA"/>
</dbReference>
<evidence type="ECO:0000313" key="7">
    <source>
        <dbReference type="EMBL" id="KPN83384.1"/>
    </source>
</evidence>
<feature type="region of interest" description="Disordered" evidence="3">
    <location>
        <begin position="1"/>
        <end position="23"/>
    </location>
</feature>
<dbReference type="InterPro" id="IPR004401">
    <property type="entry name" value="YbaB/EbfC"/>
</dbReference>
<dbReference type="GO" id="GO:0043590">
    <property type="term" value="C:bacterial nucleoid"/>
    <property type="evidence" value="ECO:0007669"/>
    <property type="project" value="UniProtKB-UniRule"/>
</dbReference>
<evidence type="ECO:0000313" key="5">
    <source>
        <dbReference type="EMBL" id="KOY76732.1"/>
    </source>
</evidence>
<dbReference type="HAMAP" id="MF_00274">
    <property type="entry name" value="DNA_YbaB_EbfC"/>
    <property type="match status" value="1"/>
</dbReference>
<dbReference type="EMBL" id="JXDF01000012">
    <property type="protein sequence ID" value="KPN83384.1"/>
    <property type="molecule type" value="Genomic_DNA"/>
</dbReference>
<dbReference type="OrthoDB" id="9795263at2"/>
<proteinExistence type="inferred from homology"/>
<dbReference type="Proteomes" id="UP000037749">
    <property type="component" value="Unassembled WGS sequence"/>
</dbReference>
<dbReference type="NCBIfam" id="TIGR00103">
    <property type="entry name" value="DNA_YbaB_EbfC"/>
    <property type="match status" value="1"/>
</dbReference>
<reference evidence="8 9" key="1">
    <citation type="journal article" date="2015" name="Genome Biol. Evol.">
        <title>Functionally Structured Genomes in Lactobacillus kunkeei Colonizing the Honey Crop and Food Products of Honeybees and Stingless Bees.</title>
        <authorList>
            <person name="Tamarit D."/>
            <person name="Ellegaard K.M."/>
            <person name="Wikander J."/>
            <person name="Olofsson T."/>
            <person name="Vasquez A."/>
            <person name="Andersson S.G."/>
        </authorList>
    </citation>
    <scope>NUCLEOTIDE SEQUENCE [LARGE SCALE GENOMIC DNA]</scope>
    <source>
        <strain evidence="5 9">LAko</strain>
        <strain evidence="6 8">LAla</strain>
        <strain evidence="7 10">LMbo</strain>
    </source>
</reference>
<reference evidence="11" key="2">
    <citation type="submission" date="2015-10" db="EMBL/GenBank/DDBJ databases">
        <title>Bioinformatic analysis of the first complete genome sequence of Lactobacillus kunkeei strain MP2, an Apis mellifera gut isolate.</title>
        <authorList>
            <person name="Asenjo F."/>
            <person name="Olmos A."/>
            <person name="Henriquez-Piskulich P."/>
            <person name="Aldea P."/>
            <person name="Ugalde J.A."/>
            <person name="Trombert A.N."/>
        </authorList>
    </citation>
    <scope>NUCLEOTIDE SEQUENCE [LARGE SCALE GENOMIC DNA]</scope>
    <source>
        <strain evidence="11">MP2</strain>
    </source>
</reference>
<reference evidence="4 11" key="3">
    <citation type="journal article" date="2016" name="PeerJ">
        <title>Genome sequencing and analysis of the first complete genome of Lactobacillus kunkeei strain MP2, an Apis mellifera gut isolate.</title>
        <authorList>
            <person name="Asenjo F."/>
            <person name="Olmos A."/>
            <person name="Henriquez-Piskulich P."/>
            <person name="Polanco V."/>
            <person name="Aldea P."/>
            <person name="Ugalde J.A."/>
            <person name="Trombert A.N."/>
        </authorList>
    </citation>
    <scope>NUCLEOTIDE SEQUENCE [LARGE SCALE GENOMIC DNA]</scope>
    <source>
        <strain evidence="4 11">MP2</strain>
    </source>
</reference>
<evidence type="ECO:0000256" key="2">
    <source>
        <dbReference type="HAMAP-Rule" id="MF_00274"/>
    </source>
</evidence>
<dbReference type="STRING" id="148814.APS55_00930"/>
<dbReference type="Proteomes" id="UP000050269">
    <property type="component" value="Unassembled WGS sequence"/>
</dbReference>
<feature type="compositionally biased region" description="Low complexity" evidence="3">
    <location>
        <begin position="1"/>
        <end position="21"/>
    </location>
</feature>
<name>A0A087ENV1_9LACO</name>
<protein>
    <recommendedName>
        <fullName evidence="2">Nucleoid-associated protein APS55_00930</fullName>
    </recommendedName>
</protein>
<evidence type="ECO:0000313" key="4">
    <source>
        <dbReference type="EMBL" id="ALJ30889.1"/>
    </source>
</evidence>
<evidence type="ECO:0000313" key="6">
    <source>
        <dbReference type="EMBL" id="KOY79522.1"/>
    </source>
</evidence>
<comment type="function">
    <text evidence="2">Binds to DNA and alters its conformation. May be involved in regulation of gene expression, nucleoid organization and DNA protection.</text>
</comment>
<dbReference type="EMBL" id="JXCZ01000010">
    <property type="protein sequence ID" value="KOY79522.1"/>
    <property type="molecule type" value="Genomic_DNA"/>
</dbReference>
<dbReference type="GO" id="GO:0005829">
    <property type="term" value="C:cytosol"/>
    <property type="evidence" value="ECO:0007669"/>
    <property type="project" value="TreeGrafter"/>
</dbReference>
<dbReference type="PANTHER" id="PTHR33449">
    <property type="entry name" value="NUCLEOID-ASSOCIATED PROTEIN YBAB"/>
    <property type="match status" value="1"/>
</dbReference>
<dbReference type="EMBL" id="CP012920">
    <property type="protein sequence ID" value="ALJ30889.1"/>
    <property type="molecule type" value="Genomic_DNA"/>
</dbReference>
<dbReference type="GO" id="GO:0003677">
    <property type="term" value="F:DNA binding"/>
    <property type="evidence" value="ECO:0007669"/>
    <property type="project" value="UniProtKB-UniRule"/>
</dbReference>
<evidence type="ECO:0000313" key="8">
    <source>
        <dbReference type="Proteomes" id="UP000037749"/>
    </source>
</evidence>
<dbReference type="Proteomes" id="UP000067203">
    <property type="component" value="Chromosome"/>
</dbReference>
<evidence type="ECO:0000313" key="11">
    <source>
        <dbReference type="Proteomes" id="UP000067203"/>
    </source>
</evidence>
<accession>A0A087ENV1</accession>
<dbReference type="KEGG" id="lku:APS55_00930"/>
<evidence type="ECO:0000313" key="9">
    <source>
        <dbReference type="Proteomes" id="UP000037778"/>
    </source>
</evidence>
<dbReference type="eggNOG" id="COG0718">
    <property type="taxonomic scope" value="Bacteria"/>
</dbReference>
<dbReference type="InterPro" id="IPR036894">
    <property type="entry name" value="YbaB-like_sf"/>
</dbReference>
<dbReference type="PANTHER" id="PTHR33449:SF1">
    <property type="entry name" value="NUCLEOID-ASSOCIATED PROTEIN YBAB"/>
    <property type="match status" value="1"/>
</dbReference>
<comment type="subcellular location">
    <subcellularLocation>
        <location evidence="2">Cytoplasm</location>
        <location evidence="2">Nucleoid</location>
    </subcellularLocation>
</comment>
<keyword evidence="1 2" id="KW-0238">DNA-binding</keyword>
<dbReference type="PIRSF" id="PIRSF004555">
    <property type="entry name" value="UCP004555"/>
    <property type="match status" value="1"/>
</dbReference>
<evidence type="ECO:0000256" key="3">
    <source>
        <dbReference type="SAM" id="MobiDB-lite"/>
    </source>
</evidence>
<keyword evidence="2" id="KW-0963">Cytoplasm</keyword>
<dbReference type="SUPFAM" id="SSF82607">
    <property type="entry name" value="YbaB-like"/>
    <property type="match status" value="1"/>
</dbReference>
<dbReference type="Pfam" id="PF02575">
    <property type="entry name" value="YbaB_DNA_bd"/>
    <property type="match status" value="1"/>
</dbReference>
<evidence type="ECO:0000256" key="1">
    <source>
        <dbReference type="ARBA" id="ARBA00023125"/>
    </source>
</evidence>
<sequence>MMNGMNMGKMMKQVKQLQKQMGAEQEQINNTEFVGKAPEDMVVVTFSGDRKMKDMKIKPEALDPEDPDMTSDLVISAVNDALAQIEKTTQDSMGKYTKGMGIPGM</sequence>
<comment type="similarity">
    <text evidence="2">Belongs to the YbaB/EbfC family.</text>
</comment>
<organism evidence="7 10">
    <name type="scientific">Apilactobacillus kunkeei</name>
    <dbReference type="NCBI Taxonomy" id="148814"/>
    <lineage>
        <taxon>Bacteria</taxon>
        <taxon>Bacillati</taxon>
        <taxon>Bacillota</taxon>
        <taxon>Bacilli</taxon>
        <taxon>Lactobacillales</taxon>
        <taxon>Lactobacillaceae</taxon>
        <taxon>Apilactobacillus</taxon>
    </lineage>
</organism>
<dbReference type="Proteomes" id="UP000037778">
    <property type="component" value="Unassembled WGS sequence"/>
</dbReference>
<dbReference type="AlphaFoldDB" id="A0A087ENV1"/>